<keyword evidence="2" id="KW-0677">Repeat</keyword>
<evidence type="ECO:0000256" key="3">
    <source>
        <dbReference type="PROSITE-ProRule" id="PRU00221"/>
    </source>
</evidence>
<keyword evidence="5" id="KW-1185">Reference proteome</keyword>
<reference evidence="4 5" key="1">
    <citation type="submission" date="2021-03" db="EMBL/GenBank/DDBJ databases">
        <authorList>
            <person name="King G.J."/>
            <person name="Bancroft I."/>
            <person name="Baten A."/>
            <person name="Bloomfield J."/>
            <person name="Borpatragohain P."/>
            <person name="He Z."/>
            <person name="Irish N."/>
            <person name="Irwin J."/>
            <person name="Liu K."/>
            <person name="Mauleon R.P."/>
            <person name="Moore J."/>
            <person name="Morris R."/>
            <person name="Ostergaard L."/>
            <person name="Wang B."/>
            <person name="Wells R."/>
        </authorList>
    </citation>
    <scope>NUCLEOTIDE SEQUENCE [LARGE SCALE GENOMIC DNA]</scope>
    <source>
        <strain evidence="4">R-o-18</strain>
        <tissue evidence="4">Leaf</tissue>
    </source>
</reference>
<evidence type="ECO:0008006" key="6">
    <source>
        <dbReference type="Google" id="ProtNLM"/>
    </source>
</evidence>
<dbReference type="EMBL" id="JADBGQ010000006">
    <property type="protein sequence ID" value="KAG5392913.1"/>
    <property type="molecule type" value="Genomic_DNA"/>
</dbReference>
<comment type="caution">
    <text evidence="4">The sequence shown here is derived from an EMBL/GenBank/DDBJ whole genome shotgun (WGS) entry which is preliminary data.</text>
</comment>
<dbReference type="PANTHER" id="PTHR22847:SF637">
    <property type="entry name" value="WD REPEAT DOMAIN 5B"/>
    <property type="match status" value="1"/>
</dbReference>
<dbReference type="SMART" id="SM00320">
    <property type="entry name" value="WD40"/>
    <property type="match status" value="2"/>
</dbReference>
<name>A0ABQ7M268_BRACM</name>
<dbReference type="PROSITE" id="PS50082">
    <property type="entry name" value="WD_REPEATS_2"/>
    <property type="match status" value="1"/>
</dbReference>
<dbReference type="InterPro" id="IPR015943">
    <property type="entry name" value="WD40/YVTN_repeat-like_dom_sf"/>
</dbReference>
<protein>
    <recommendedName>
        <fullName evidence="6">Anaphase-promoting complex subunit 4 WD40 domain-containing protein</fullName>
    </recommendedName>
</protein>
<accession>A0ABQ7M268</accession>
<sequence length="192" mass="21431">MLEPSTPASIHRPPKRHLRVAFSSEARFIDSASDDKTLKLWDVETGSLIKTLQRQLHSAVEHDRLWLLRRDPVRIWDVKTGKCLKVLPAHSDPITAVDFNRDGSLIVSSIVQGVKTLIDDENPPVSFVGTLKETDVGEAIQVQVDSFSLVLLLIKIWRILKHTLATPTLTTPFPLPSPSLMEAELQEVASET</sequence>
<dbReference type="InterPro" id="IPR001680">
    <property type="entry name" value="WD40_rpt"/>
</dbReference>
<dbReference type="Proteomes" id="UP000823674">
    <property type="component" value="Chromosome A06"/>
</dbReference>
<evidence type="ECO:0000256" key="2">
    <source>
        <dbReference type="ARBA" id="ARBA00022737"/>
    </source>
</evidence>
<dbReference type="SUPFAM" id="SSF50978">
    <property type="entry name" value="WD40 repeat-like"/>
    <property type="match status" value="1"/>
</dbReference>
<dbReference type="InterPro" id="IPR036322">
    <property type="entry name" value="WD40_repeat_dom_sf"/>
</dbReference>
<dbReference type="PANTHER" id="PTHR22847">
    <property type="entry name" value="WD40 REPEAT PROTEIN"/>
    <property type="match status" value="1"/>
</dbReference>
<evidence type="ECO:0000256" key="1">
    <source>
        <dbReference type="ARBA" id="ARBA00022574"/>
    </source>
</evidence>
<keyword evidence="1 3" id="KW-0853">WD repeat</keyword>
<evidence type="ECO:0000313" key="4">
    <source>
        <dbReference type="EMBL" id="KAG5392913.1"/>
    </source>
</evidence>
<proteinExistence type="predicted"/>
<dbReference type="Pfam" id="PF00400">
    <property type="entry name" value="WD40"/>
    <property type="match status" value="2"/>
</dbReference>
<feature type="repeat" description="WD" evidence="3">
    <location>
        <begin position="20"/>
        <end position="51"/>
    </location>
</feature>
<dbReference type="Gene3D" id="2.130.10.10">
    <property type="entry name" value="YVTN repeat-like/Quinoprotein amine dehydrogenase"/>
    <property type="match status" value="1"/>
</dbReference>
<evidence type="ECO:0000313" key="5">
    <source>
        <dbReference type="Proteomes" id="UP000823674"/>
    </source>
</evidence>
<gene>
    <name evidence="4" type="primary">A06g503120.1_BraROA</name>
    <name evidence="4" type="ORF">IGI04_022876</name>
</gene>
<organism evidence="4 5">
    <name type="scientific">Brassica rapa subsp. trilocularis</name>
    <dbReference type="NCBI Taxonomy" id="1813537"/>
    <lineage>
        <taxon>Eukaryota</taxon>
        <taxon>Viridiplantae</taxon>
        <taxon>Streptophyta</taxon>
        <taxon>Embryophyta</taxon>
        <taxon>Tracheophyta</taxon>
        <taxon>Spermatophyta</taxon>
        <taxon>Magnoliopsida</taxon>
        <taxon>eudicotyledons</taxon>
        <taxon>Gunneridae</taxon>
        <taxon>Pentapetalae</taxon>
        <taxon>rosids</taxon>
        <taxon>malvids</taxon>
        <taxon>Brassicales</taxon>
        <taxon>Brassicaceae</taxon>
        <taxon>Brassiceae</taxon>
        <taxon>Brassica</taxon>
    </lineage>
</organism>